<dbReference type="GeneID" id="87959045"/>
<evidence type="ECO:0000313" key="4">
    <source>
        <dbReference type="Proteomes" id="UP001329825"/>
    </source>
</evidence>
<dbReference type="InterPro" id="IPR001357">
    <property type="entry name" value="BRCT_dom"/>
</dbReference>
<feature type="domain" description="BRCT" evidence="2">
    <location>
        <begin position="63"/>
        <end position="126"/>
    </location>
</feature>
<dbReference type="InterPro" id="IPR036420">
    <property type="entry name" value="BRCT_dom_sf"/>
</dbReference>
<dbReference type="Proteomes" id="UP001329825">
    <property type="component" value="Chromosome 10"/>
</dbReference>
<evidence type="ECO:0000259" key="2">
    <source>
        <dbReference type="PROSITE" id="PS50172"/>
    </source>
</evidence>
<name>A0ABZ1D7A8_9TREE</name>
<feature type="region of interest" description="Disordered" evidence="1">
    <location>
        <begin position="135"/>
        <end position="211"/>
    </location>
</feature>
<feature type="region of interest" description="Disordered" evidence="1">
    <location>
        <begin position="1"/>
        <end position="22"/>
    </location>
</feature>
<feature type="compositionally biased region" description="Basic and acidic residues" evidence="1">
    <location>
        <begin position="197"/>
        <end position="211"/>
    </location>
</feature>
<feature type="compositionally biased region" description="Pro residues" evidence="1">
    <location>
        <begin position="13"/>
        <end position="22"/>
    </location>
</feature>
<reference evidence="3 4" key="1">
    <citation type="submission" date="2024-01" db="EMBL/GenBank/DDBJ databases">
        <title>Comparative genomics of Cryptococcus and Kwoniella reveals pathogenesis evolution and contrasting modes of karyotype evolution via chromosome fusion or intercentromeric recombination.</title>
        <authorList>
            <person name="Coelho M.A."/>
            <person name="David-Palma M."/>
            <person name="Shea T."/>
            <person name="Bowers K."/>
            <person name="McGinley-Smith S."/>
            <person name="Mohammad A.W."/>
            <person name="Gnirke A."/>
            <person name="Yurkov A.M."/>
            <person name="Nowrousian M."/>
            <person name="Sun S."/>
            <person name="Cuomo C.A."/>
            <person name="Heitman J."/>
        </authorList>
    </citation>
    <scope>NUCLEOTIDE SEQUENCE [LARGE SCALE GENOMIC DNA]</scope>
    <source>
        <strain evidence="3">CBS 11374</strain>
    </source>
</reference>
<proteinExistence type="predicted"/>
<feature type="domain" description="BRCT" evidence="2">
    <location>
        <begin position="290"/>
        <end position="385"/>
    </location>
</feature>
<organism evidence="3 4">
    <name type="scientific">Kwoniella shivajii</name>
    <dbReference type="NCBI Taxonomy" id="564305"/>
    <lineage>
        <taxon>Eukaryota</taxon>
        <taxon>Fungi</taxon>
        <taxon>Dikarya</taxon>
        <taxon>Basidiomycota</taxon>
        <taxon>Agaricomycotina</taxon>
        <taxon>Tremellomycetes</taxon>
        <taxon>Tremellales</taxon>
        <taxon>Cryptococcaceae</taxon>
        <taxon>Kwoniella</taxon>
    </lineage>
</organism>
<dbReference type="RefSeq" id="XP_062794663.1">
    <property type="nucleotide sequence ID" value="XM_062938612.1"/>
</dbReference>
<feature type="compositionally biased region" description="Basic and acidic residues" evidence="1">
    <location>
        <begin position="150"/>
        <end position="177"/>
    </location>
</feature>
<keyword evidence="4" id="KW-1185">Reference proteome</keyword>
<dbReference type="Gene3D" id="3.40.50.10190">
    <property type="entry name" value="BRCT domain"/>
    <property type="match status" value="1"/>
</dbReference>
<gene>
    <name evidence="3" type="ORF">IL334_006915</name>
</gene>
<evidence type="ECO:0000256" key="1">
    <source>
        <dbReference type="SAM" id="MobiDB-lite"/>
    </source>
</evidence>
<dbReference type="PROSITE" id="PS50172">
    <property type="entry name" value="BRCT"/>
    <property type="match status" value="2"/>
</dbReference>
<feature type="region of interest" description="Disordered" evidence="1">
    <location>
        <begin position="501"/>
        <end position="576"/>
    </location>
</feature>
<protein>
    <recommendedName>
        <fullName evidence="2">BRCT domain-containing protein</fullName>
    </recommendedName>
</protein>
<accession>A0ABZ1D7A8</accession>
<feature type="compositionally biased region" description="Low complexity" evidence="1">
    <location>
        <begin position="183"/>
        <end position="194"/>
    </location>
</feature>
<dbReference type="SUPFAM" id="SSF52113">
    <property type="entry name" value="BRCT domain"/>
    <property type="match status" value="1"/>
</dbReference>
<feature type="compositionally biased region" description="Low complexity" evidence="1">
    <location>
        <begin position="562"/>
        <end position="573"/>
    </location>
</feature>
<sequence>MSSIDMTRAPQFTPIPPPPPPLTKTGTLIFKDVTFHILINEKEQELMDKDPPIDLYEPMKKFIVERAGGTIVSLQEADYILIRLQDIHQYAETIIQRELAQKVIHFQWVIDSLLSRERLDKEWYWGIPRSKSVAVMKGRKRNDTSTSRSADSDREGKNDKIHRWKDQVEKECIVARDPRRRPPSTFASSNSSPSRDVSQDPRKSLVTIEEKALDPRKRFSDSDFSSSMRRYPGTVTQVRALASYLGSASNAVRCVSERLPCPPSQSFKMSRLYRSISIGNGDGAGLRLNHDSRIFSGDIIWISGPTNVRKRHEPYIINQGGTIASTLKSATVLLFIRPNELPTCRELMRRAHANALYFDIEMLAEGWLHDCLTLERRIAQDPYKITPGALFDAEFWQKTSNGSMLKEWRNDRTLSNDISPLEEEKKAVRPLTPITATVVLKHEQRRMDTKNLVLAPSELVPETLSTPVSLLNNLSPRIARCMELDDEDLDVLCTDSESEATSATVPCSSPMDLDGHSHFEPSDVEDDKDDQTYQIKRRSKPGSKKRKHKKSSANDRSRKRTPSSYQSSVVQPQHQEKFDRVVRVLEEATKGHMIKGGIKATLRPLGLMHTYRKYASLVRQAVPNLPPAGFQPGHKSIFGTAKKA</sequence>
<feature type="compositionally biased region" description="Basic residues" evidence="1">
    <location>
        <begin position="535"/>
        <end position="561"/>
    </location>
</feature>
<evidence type="ECO:0000313" key="3">
    <source>
        <dbReference type="EMBL" id="WRT69924.1"/>
    </source>
</evidence>
<dbReference type="EMBL" id="CP141890">
    <property type="protein sequence ID" value="WRT69924.1"/>
    <property type="molecule type" value="Genomic_DNA"/>
</dbReference>